<dbReference type="Proteomes" id="UP001201812">
    <property type="component" value="Unassembled WGS sequence"/>
</dbReference>
<comment type="caution">
    <text evidence="1">The sequence shown here is derived from an EMBL/GenBank/DDBJ whole genome shotgun (WGS) entry which is preliminary data.</text>
</comment>
<name>A0AAD4N199_9BILA</name>
<dbReference type="EMBL" id="JAKKPZ010000021">
    <property type="protein sequence ID" value="KAI1711579.1"/>
    <property type="molecule type" value="Genomic_DNA"/>
</dbReference>
<reference evidence="1" key="1">
    <citation type="submission" date="2022-01" db="EMBL/GenBank/DDBJ databases">
        <title>Genome Sequence Resource for Two Populations of Ditylenchus destructor, the Migratory Endoparasitic Phytonematode.</title>
        <authorList>
            <person name="Zhang H."/>
            <person name="Lin R."/>
            <person name="Xie B."/>
        </authorList>
    </citation>
    <scope>NUCLEOTIDE SEQUENCE</scope>
    <source>
        <strain evidence="1">BazhouSP</strain>
    </source>
</reference>
<organism evidence="1 2">
    <name type="scientific">Ditylenchus destructor</name>
    <dbReference type="NCBI Taxonomy" id="166010"/>
    <lineage>
        <taxon>Eukaryota</taxon>
        <taxon>Metazoa</taxon>
        <taxon>Ecdysozoa</taxon>
        <taxon>Nematoda</taxon>
        <taxon>Chromadorea</taxon>
        <taxon>Rhabditida</taxon>
        <taxon>Tylenchina</taxon>
        <taxon>Tylenchomorpha</taxon>
        <taxon>Sphaerularioidea</taxon>
        <taxon>Anguinidae</taxon>
        <taxon>Anguininae</taxon>
        <taxon>Ditylenchus</taxon>
    </lineage>
</organism>
<dbReference type="AlphaFoldDB" id="A0AAD4N199"/>
<proteinExistence type="predicted"/>
<gene>
    <name evidence="1" type="ORF">DdX_10041</name>
</gene>
<accession>A0AAD4N199</accession>
<sequence>MRLASRTTAALGEIVNLSFLCMPSKKRVHGHYSLSLFFLIGPYADGYWQIQVTSYGDRYRHVIEYCLSEEEESLKSGLGLISSAHRIMSMRN</sequence>
<keyword evidence="2" id="KW-1185">Reference proteome</keyword>
<protein>
    <submittedName>
        <fullName evidence="1">Uncharacterized protein</fullName>
    </submittedName>
</protein>
<evidence type="ECO:0000313" key="2">
    <source>
        <dbReference type="Proteomes" id="UP001201812"/>
    </source>
</evidence>
<evidence type="ECO:0000313" key="1">
    <source>
        <dbReference type="EMBL" id="KAI1711579.1"/>
    </source>
</evidence>